<organism evidence="1 2">
    <name type="scientific">Undibacterium terreum</name>
    <dbReference type="NCBI Taxonomy" id="1224302"/>
    <lineage>
        <taxon>Bacteria</taxon>
        <taxon>Pseudomonadati</taxon>
        <taxon>Pseudomonadota</taxon>
        <taxon>Betaproteobacteria</taxon>
        <taxon>Burkholderiales</taxon>
        <taxon>Oxalobacteraceae</taxon>
        <taxon>Undibacterium</taxon>
    </lineage>
</organism>
<gene>
    <name evidence="1" type="ORF">GCM10011396_42490</name>
</gene>
<dbReference type="RefSeq" id="WP_188568141.1">
    <property type="nucleotide sequence ID" value="NZ_BMED01000005.1"/>
</dbReference>
<dbReference type="Proteomes" id="UP000637423">
    <property type="component" value="Unassembled WGS sequence"/>
</dbReference>
<accession>A0A916UVN1</accession>
<reference evidence="1" key="2">
    <citation type="submission" date="2020-09" db="EMBL/GenBank/DDBJ databases">
        <authorList>
            <person name="Sun Q."/>
            <person name="Zhou Y."/>
        </authorList>
    </citation>
    <scope>NUCLEOTIDE SEQUENCE</scope>
    <source>
        <strain evidence="1">CGMCC 1.10998</strain>
    </source>
</reference>
<keyword evidence="2" id="KW-1185">Reference proteome</keyword>
<dbReference type="AlphaFoldDB" id="A0A916UVN1"/>
<evidence type="ECO:0000313" key="1">
    <source>
        <dbReference type="EMBL" id="GGC90738.1"/>
    </source>
</evidence>
<dbReference type="EMBL" id="BMED01000005">
    <property type="protein sequence ID" value="GGC90738.1"/>
    <property type="molecule type" value="Genomic_DNA"/>
</dbReference>
<evidence type="ECO:0000313" key="2">
    <source>
        <dbReference type="Proteomes" id="UP000637423"/>
    </source>
</evidence>
<protein>
    <submittedName>
        <fullName evidence="1">Uncharacterized protein</fullName>
    </submittedName>
</protein>
<comment type="caution">
    <text evidence="1">The sequence shown here is derived from an EMBL/GenBank/DDBJ whole genome shotgun (WGS) entry which is preliminary data.</text>
</comment>
<proteinExistence type="predicted"/>
<reference evidence="1" key="1">
    <citation type="journal article" date="2014" name="Int. J. Syst. Evol. Microbiol.">
        <title>Complete genome sequence of Corynebacterium casei LMG S-19264T (=DSM 44701T), isolated from a smear-ripened cheese.</title>
        <authorList>
            <consortium name="US DOE Joint Genome Institute (JGI-PGF)"/>
            <person name="Walter F."/>
            <person name="Albersmeier A."/>
            <person name="Kalinowski J."/>
            <person name="Ruckert C."/>
        </authorList>
    </citation>
    <scope>NUCLEOTIDE SEQUENCE</scope>
    <source>
        <strain evidence="1">CGMCC 1.10998</strain>
    </source>
</reference>
<name>A0A916UVN1_9BURK</name>
<sequence>MKKESIAMLQQALASGATSVDFKQSVEQTAMGFITIEQTAMGIVPSPVEQTAMGYVA</sequence>